<reference evidence="1" key="1">
    <citation type="submission" date="2015-12" db="EMBL/GenBank/DDBJ databases">
        <title>Gene expression during late stages of embryo sac development: a critical building block for successful pollen-pistil interactions.</title>
        <authorList>
            <person name="Liu Y."/>
            <person name="Joly V."/>
            <person name="Sabar M."/>
            <person name="Matton D.P."/>
        </authorList>
    </citation>
    <scope>NUCLEOTIDE SEQUENCE</scope>
</reference>
<feature type="non-terminal residue" evidence="1">
    <location>
        <position position="1"/>
    </location>
</feature>
<protein>
    <submittedName>
        <fullName evidence="1">Putative ovule protein</fullName>
    </submittedName>
</protein>
<dbReference type="AlphaFoldDB" id="A0A0V0GDN3"/>
<accession>A0A0V0GDN3</accession>
<sequence length="68" mass="7730">YTHNSNKNELIPSFSISRAINVPSMSSRMSHTARIHLELSNSLSQIRCEIVRIHTITSLDLICSRVCF</sequence>
<organism evidence="1">
    <name type="scientific">Solanum chacoense</name>
    <name type="common">Chaco potato</name>
    <dbReference type="NCBI Taxonomy" id="4108"/>
    <lineage>
        <taxon>Eukaryota</taxon>
        <taxon>Viridiplantae</taxon>
        <taxon>Streptophyta</taxon>
        <taxon>Embryophyta</taxon>
        <taxon>Tracheophyta</taxon>
        <taxon>Spermatophyta</taxon>
        <taxon>Magnoliopsida</taxon>
        <taxon>eudicotyledons</taxon>
        <taxon>Gunneridae</taxon>
        <taxon>Pentapetalae</taxon>
        <taxon>asterids</taxon>
        <taxon>lamiids</taxon>
        <taxon>Solanales</taxon>
        <taxon>Solanaceae</taxon>
        <taxon>Solanoideae</taxon>
        <taxon>Solaneae</taxon>
        <taxon>Solanum</taxon>
    </lineage>
</organism>
<evidence type="ECO:0000313" key="1">
    <source>
        <dbReference type="EMBL" id="JAP06324.1"/>
    </source>
</evidence>
<dbReference type="EMBL" id="GEDG01041791">
    <property type="protein sequence ID" value="JAP06324.1"/>
    <property type="molecule type" value="Transcribed_RNA"/>
</dbReference>
<name>A0A0V0GDN3_SOLCH</name>
<proteinExistence type="predicted"/>